<feature type="domain" description="DUF2089" evidence="2">
    <location>
        <begin position="9"/>
        <end position="40"/>
    </location>
</feature>
<evidence type="ECO:0000313" key="3">
    <source>
        <dbReference type="EMBL" id="SHJ27142.1"/>
    </source>
</evidence>
<dbReference type="Pfam" id="PF09862">
    <property type="entry name" value="DUF2089"/>
    <property type="match status" value="1"/>
</dbReference>
<dbReference type="InterPro" id="IPR018658">
    <property type="entry name" value="DUF2089"/>
</dbReference>
<proteinExistence type="predicted"/>
<dbReference type="RefSeq" id="WP_073027079.1">
    <property type="nucleotide sequence ID" value="NZ_FQZS01000025.1"/>
</dbReference>
<evidence type="ECO:0000313" key="4">
    <source>
        <dbReference type="Proteomes" id="UP000184442"/>
    </source>
</evidence>
<dbReference type="Proteomes" id="UP000184442">
    <property type="component" value="Unassembled WGS sequence"/>
</dbReference>
<dbReference type="AlphaFoldDB" id="A0A1M6HY49"/>
<evidence type="ECO:0000259" key="2">
    <source>
        <dbReference type="Pfam" id="PF22747"/>
    </source>
</evidence>
<dbReference type="STRING" id="1122184.SAMN02745176_02985"/>
<protein>
    <recommendedName>
        <fullName evidence="5">DUF2089 domain-containing protein</fullName>
    </recommendedName>
</protein>
<sequence>MKKEVLGKCPVCSSNLEVTKLKCKNCGISIEGDFQLCKFCMLSKEQKEFAEIFIKNRGNIKEIEKEMGISYPTVKNKLESLIEALGYKSQPKEENYKKEVLQQLYDGKISADEAIKLIND</sequence>
<feature type="domain" description="DUF2089" evidence="1">
    <location>
        <begin position="42"/>
        <end position="88"/>
    </location>
</feature>
<dbReference type="Pfam" id="PF22747">
    <property type="entry name" value="Zn_ribbon_DUF2089"/>
    <property type="match status" value="1"/>
</dbReference>
<accession>A0A1M6HY49</accession>
<evidence type="ECO:0000259" key="1">
    <source>
        <dbReference type="Pfam" id="PF09862"/>
    </source>
</evidence>
<evidence type="ECO:0008006" key="5">
    <source>
        <dbReference type="Google" id="ProtNLM"/>
    </source>
</evidence>
<gene>
    <name evidence="3" type="ORF">SAMN02745176_02985</name>
</gene>
<dbReference type="InterPro" id="IPR053957">
    <property type="entry name" value="DUF2089_Zn_ribbon"/>
</dbReference>
<dbReference type="EMBL" id="FQZS01000025">
    <property type="protein sequence ID" value="SHJ27142.1"/>
    <property type="molecule type" value="Genomic_DNA"/>
</dbReference>
<reference evidence="3 4" key="1">
    <citation type="submission" date="2016-11" db="EMBL/GenBank/DDBJ databases">
        <authorList>
            <person name="Jaros S."/>
            <person name="Januszkiewicz K."/>
            <person name="Wedrychowicz H."/>
        </authorList>
    </citation>
    <scope>NUCLEOTIDE SEQUENCE [LARGE SCALE GENOMIC DNA]</scope>
    <source>
        <strain evidence="3 4">DSM 19022</strain>
    </source>
</reference>
<dbReference type="OrthoDB" id="9797643at2"/>
<keyword evidence="4" id="KW-1185">Reference proteome</keyword>
<name>A0A1M6HY49_9FIRM</name>
<organism evidence="3 4">
    <name type="scientific">Lutispora thermophila DSM 19022</name>
    <dbReference type="NCBI Taxonomy" id="1122184"/>
    <lineage>
        <taxon>Bacteria</taxon>
        <taxon>Bacillati</taxon>
        <taxon>Bacillota</taxon>
        <taxon>Clostridia</taxon>
        <taxon>Lutisporales</taxon>
        <taxon>Lutisporaceae</taxon>
        <taxon>Lutispora</taxon>
    </lineage>
</organism>